<dbReference type="Proteomes" id="UP000630445">
    <property type="component" value="Unassembled WGS sequence"/>
</dbReference>
<reference evidence="1" key="1">
    <citation type="submission" date="2020-06" db="EMBL/GenBank/DDBJ databases">
        <title>Draft genome sequences of strains closely related to Aspergillus parafelis and Aspergillus hiratsukae.</title>
        <authorList>
            <person name="Dos Santos R.A.C."/>
            <person name="Rivero-Menendez O."/>
            <person name="Steenwyk J.L."/>
            <person name="Mead M.E."/>
            <person name="Goldman G.H."/>
            <person name="Alastruey-Izquierdo A."/>
            <person name="Rokas A."/>
        </authorList>
    </citation>
    <scope>NUCLEOTIDE SEQUENCE</scope>
    <source>
        <strain evidence="1">CNM-CM5793</strain>
        <strain evidence="2">CNM-CM6106</strain>
    </source>
</reference>
<accession>A0A8H6PG57</accession>
<evidence type="ECO:0000313" key="1">
    <source>
        <dbReference type="EMBL" id="KAF7133834.1"/>
    </source>
</evidence>
<dbReference type="EMBL" id="JACBAD010001806">
    <property type="protein sequence ID" value="KAF7133834.1"/>
    <property type="molecule type" value="Genomic_DNA"/>
</dbReference>
<evidence type="ECO:0000313" key="3">
    <source>
        <dbReference type="Proteomes" id="UP000630445"/>
    </source>
</evidence>
<gene>
    <name evidence="1" type="ORF">CNMCM5793_005246</name>
    <name evidence="2" type="ORF">CNMCM6106_005518</name>
</gene>
<keyword evidence="3" id="KW-1185">Reference proteome</keyword>
<dbReference type="AlphaFoldDB" id="A0A8H6PG57"/>
<proteinExistence type="predicted"/>
<comment type="caution">
    <text evidence="1">The sequence shown here is derived from an EMBL/GenBank/DDBJ whole genome shotgun (WGS) entry which is preliminary data.</text>
</comment>
<sequence>MKLLLLLASTALATWHKPLPGHASLLSRDTDFNGDCTINTTCSECFGPGNIVCDNAGCFNPNKGEQCCKDGFYCVAKDNSCCGDIPGPGTPGPDGVVPWLAASPSSTAGTDTITCTPQQTNEECCSQNGRYPSLKWCSGSYPNQVCYNPKHQICCSEGTVCYGEGCCDLVSASAITPDPTLAAASPGGNNGSAASSTWGSGASQTAGATDSAIIATATVPSIPSQSTNAALATQINGVLMGVGVVMAGLGL</sequence>
<dbReference type="OrthoDB" id="5409186at2759"/>
<dbReference type="Proteomes" id="UP000662466">
    <property type="component" value="Unassembled WGS sequence"/>
</dbReference>
<dbReference type="EMBL" id="JACBAF010001957">
    <property type="protein sequence ID" value="KAF7170998.1"/>
    <property type="molecule type" value="Genomic_DNA"/>
</dbReference>
<name>A0A8H6PG57_9EURO</name>
<protein>
    <submittedName>
        <fullName evidence="1">Uncharacterized protein</fullName>
    </submittedName>
</protein>
<organism evidence="1 3">
    <name type="scientific">Aspergillus hiratsukae</name>
    <dbReference type="NCBI Taxonomy" id="1194566"/>
    <lineage>
        <taxon>Eukaryota</taxon>
        <taxon>Fungi</taxon>
        <taxon>Dikarya</taxon>
        <taxon>Ascomycota</taxon>
        <taxon>Pezizomycotina</taxon>
        <taxon>Eurotiomycetes</taxon>
        <taxon>Eurotiomycetidae</taxon>
        <taxon>Eurotiales</taxon>
        <taxon>Aspergillaceae</taxon>
        <taxon>Aspergillus</taxon>
        <taxon>Aspergillus subgen. Fumigati</taxon>
    </lineage>
</organism>
<evidence type="ECO:0000313" key="2">
    <source>
        <dbReference type="EMBL" id="KAF7170998.1"/>
    </source>
</evidence>